<dbReference type="RefSeq" id="WP_323738559.1">
    <property type="nucleotide sequence ID" value="NZ_CP112932.1"/>
</dbReference>
<dbReference type="NCBIfam" id="TIGR01537">
    <property type="entry name" value="portal_HK97"/>
    <property type="match status" value="1"/>
</dbReference>
<dbReference type="Pfam" id="PF04860">
    <property type="entry name" value="Phage_portal"/>
    <property type="match status" value="1"/>
</dbReference>
<accession>A0ABZ0UR30</accession>
<protein>
    <submittedName>
        <fullName evidence="1">HK97 family phage portal protein</fullName>
    </submittedName>
</protein>
<dbReference type="Proteomes" id="UP001326613">
    <property type="component" value="Chromosome"/>
</dbReference>
<dbReference type="EMBL" id="CP112932">
    <property type="protein sequence ID" value="WPY00500.1"/>
    <property type="molecule type" value="Genomic_DNA"/>
</dbReference>
<reference evidence="1 2" key="1">
    <citation type="submission" date="2022-10" db="EMBL/GenBank/DDBJ databases">
        <title>Host association and intracellularity evolved multiple times independently in the Rickettsiales.</title>
        <authorList>
            <person name="Castelli M."/>
            <person name="Nardi T."/>
            <person name="Gammuto L."/>
            <person name="Bellinzona G."/>
            <person name="Sabaneyeva E."/>
            <person name="Potekhin A."/>
            <person name="Serra V."/>
            <person name="Petroni G."/>
            <person name="Sassera D."/>
        </authorList>
    </citation>
    <scope>NUCLEOTIDE SEQUENCE [LARGE SCALE GENOMIC DNA]</scope>
    <source>
        <strain evidence="1 2">Kr 154-4</strain>
    </source>
</reference>
<dbReference type="InterPro" id="IPR006944">
    <property type="entry name" value="Phage/GTA_portal"/>
</dbReference>
<dbReference type="InterPro" id="IPR006427">
    <property type="entry name" value="Portal_HK97"/>
</dbReference>
<keyword evidence="2" id="KW-1185">Reference proteome</keyword>
<gene>
    <name evidence="1" type="ORF">Trichorick_00378</name>
</gene>
<proteinExistence type="predicted"/>
<sequence length="395" mass="44753">MIQSYLKKFFKPKVHKSHNLIDLAYNYEGFADRAIGVEAYHKNVIVYRCVNLIAQSAGHVPLVVNKDHRNTRASKDHPVYRLLHRPNPEKAGADFFSEVIASKLLYGNAYILSAAPNDSPPYEIYLLPAAAIEVVTNQNVAVSYKYNTSTHTKTYIIDQISRRSKILHLKNYHPTNKYYGLSCLSAASAHIELHQHATSWNNSLLKNGARPSGALIMKDGSGYLTDEQFARLQEQLYEKFTNSRNAGKPLLLEGGLDWREISISPKDMDFIELKNSAAREIALAFGVPPQLLGISGDNTYSNMQEARLALWEETLIPLLDKLADALGNWFSHWYQDEIIIDFDRDSISALTEKRENLWAKIASADFMTINEKRSFFGLESIEGGDQLLMRELLRD</sequence>
<name>A0ABZ0UR30_9RICK</name>
<organism evidence="1 2">
    <name type="scientific">Candidatus Trichorickettsia mobilis</name>
    <dbReference type="NCBI Taxonomy" id="1346319"/>
    <lineage>
        <taxon>Bacteria</taxon>
        <taxon>Pseudomonadati</taxon>
        <taxon>Pseudomonadota</taxon>
        <taxon>Alphaproteobacteria</taxon>
        <taxon>Rickettsiales</taxon>
        <taxon>Rickettsiaceae</taxon>
        <taxon>Rickettsieae</taxon>
        <taxon>Candidatus Trichorickettsia</taxon>
    </lineage>
</organism>
<evidence type="ECO:0000313" key="2">
    <source>
        <dbReference type="Proteomes" id="UP001326613"/>
    </source>
</evidence>
<evidence type="ECO:0000313" key="1">
    <source>
        <dbReference type="EMBL" id="WPY00500.1"/>
    </source>
</evidence>